<evidence type="ECO:0000313" key="2">
    <source>
        <dbReference type="EMBL" id="SVA30794.1"/>
    </source>
</evidence>
<dbReference type="InterPro" id="IPR036765">
    <property type="entry name" value="ZipA_FtsZ-bd_C_sf"/>
</dbReference>
<dbReference type="InterPro" id="IPR007449">
    <property type="entry name" value="ZipA_FtsZ-bd_C"/>
</dbReference>
<accession>A0A381US71</accession>
<dbReference type="AlphaFoldDB" id="A0A381US71"/>
<feature type="domain" description="ZipA C-terminal FtsZ-binding" evidence="1">
    <location>
        <begin position="32"/>
        <end position="146"/>
    </location>
</feature>
<sequence length="152" mass="17828">MWLNKKHHSKIKISNKFVINNNELHNDKPKQVIILRFSPKVKSNIPLDEVMKLFVRHNLSFTSMKIFEKKHGNKKLFNVANLIEPGIFVENEDIPGFTFFFQQTDPKTDLSILNGMFETMRELCQHYDAWILDDKGKNIDHSNLNSLLNSNE</sequence>
<dbReference type="Pfam" id="PF04354">
    <property type="entry name" value="ZipA_C"/>
    <property type="match status" value="1"/>
</dbReference>
<reference evidence="2" key="1">
    <citation type="submission" date="2018-05" db="EMBL/GenBank/DDBJ databases">
        <authorList>
            <person name="Lanie J.A."/>
            <person name="Ng W.-L."/>
            <person name="Kazmierczak K.M."/>
            <person name="Andrzejewski T.M."/>
            <person name="Davidsen T.M."/>
            <person name="Wayne K.J."/>
            <person name="Tettelin H."/>
            <person name="Glass J.I."/>
            <person name="Rusch D."/>
            <person name="Podicherti R."/>
            <person name="Tsui H.-C.T."/>
            <person name="Winkler M.E."/>
        </authorList>
    </citation>
    <scope>NUCLEOTIDE SEQUENCE</scope>
</reference>
<protein>
    <recommendedName>
        <fullName evidence="1">ZipA C-terminal FtsZ-binding domain-containing protein</fullName>
    </recommendedName>
</protein>
<name>A0A381US71_9ZZZZ</name>
<dbReference type="Gene3D" id="3.30.1400.10">
    <property type="entry name" value="ZipA, C-terminal FtsZ-binding domain"/>
    <property type="match status" value="1"/>
</dbReference>
<dbReference type="GO" id="GO:0090529">
    <property type="term" value="P:cell septum assembly"/>
    <property type="evidence" value="ECO:0007669"/>
    <property type="project" value="InterPro"/>
</dbReference>
<dbReference type="EMBL" id="UINC01006987">
    <property type="protein sequence ID" value="SVA30794.1"/>
    <property type="molecule type" value="Genomic_DNA"/>
</dbReference>
<gene>
    <name evidence="2" type="ORF">METZ01_LOCUS83648</name>
</gene>
<evidence type="ECO:0000259" key="1">
    <source>
        <dbReference type="Pfam" id="PF04354"/>
    </source>
</evidence>
<proteinExistence type="predicted"/>
<organism evidence="2">
    <name type="scientific">marine metagenome</name>
    <dbReference type="NCBI Taxonomy" id="408172"/>
    <lineage>
        <taxon>unclassified sequences</taxon>
        <taxon>metagenomes</taxon>
        <taxon>ecological metagenomes</taxon>
    </lineage>
</organism>
<dbReference type="SUPFAM" id="SSF64383">
    <property type="entry name" value="Cell-division protein ZipA, C-terminal domain"/>
    <property type="match status" value="1"/>
</dbReference>